<accession>A0A1H8H0I8</accession>
<protein>
    <submittedName>
        <fullName evidence="3">ADP-heptose:LPS heptosyltransferase</fullName>
    </submittedName>
</protein>
<dbReference type="Proteomes" id="UP000183898">
    <property type="component" value="Unassembled WGS sequence"/>
</dbReference>
<dbReference type="PANTHER" id="PTHR30160">
    <property type="entry name" value="TETRAACYLDISACCHARIDE 4'-KINASE-RELATED"/>
    <property type="match status" value="1"/>
</dbReference>
<dbReference type="InterPro" id="IPR051199">
    <property type="entry name" value="LPS_LOS_Heptosyltrfase"/>
</dbReference>
<keyword evidence="2 3" id="KW-0808">Transferase</keyword>
<evidence type="ECO:0000313" key="4">
    <source>
        <dbReference type="Proteomes" id="UP000183898"/>
    </source>
</evidence>
<evidence type="ECO:0000313" key="3">
    <source>
        <dbReference type="EMBL" id="SEN49550.1"/>
    </source>
</evidence>
<dbReference type="PANTHER" id="PTHR30160:SF1">
    <property type="entry name" value="LIPOPOLYSACCHARIDE 1,2-N-ACETYLGLUCOSAMINETRANSFERASE-RELATED"/>
    <property type="match status" value="1"/>
</dbReference>
<sequence length="385" mass="41908">MAAGNFPPALPFSPRKIAVLHAKAVGDFIVILPALDAIKRTYPNAELILLAKPWVKEFFSGRPSPVDRVVSIPPLAGVNDPVESKGRVPPTGSDAYPVEVELFCQAMQGEKLDVVIHMQGDGKSVNPFINKFGARVTAGMCNPPAESLDRSIPYVHYQSEVLRNLEVAALVGAHTTSTGFEPRIEVTESDEQEAEPVRQTIKGKPYIVIHPGADDIRRVWPATRFAEAADCLIGKGYEVVVTGTPKEEERVANVIRAMSRPAIPCTRLGLGGLAALLQQSALVISNDTGPLHLARAVGARTVGIYWAPNALNWGPLSRDRHRVAIGWQLECPQCGIRPVSPWPFQPQTPDCSHPYSFVESVPVAEVLALVTELLRPRTEHQAVFQ</sequence>
<keyword evidence="1" id="KW-0328">Glycosyltransferase</keyword>
<dbReference type="SUPFAM" id="SSF53756">
    <property type="entry name" value="UDP-Glycosyltransferase/glycogen phosphorylase"/>
    <property type="match status" value="1"/>
</dbReference>
<gene>
    <name evidence="3" type="ORF">SAMN05216404_1055</name>
</gene>
<name>A0A1H8H0I8_9PROT</name>
<dbReference type="GO" id="GO:0008713">
    <property type="term" value="F:ADP-heptose-lipopolysaccharide heptosyltransferase activity"/>
    <property type="evidence" value="ECO:0007669"/>
    <property type="project" value="TreeGrafter"/>
</dbReference>
<organism evidence="3 4">
    <name type="scientific">Nitrosospira multiformis</name>
    <dbReference type="NCBI Taxonomy" id="1231"/>
    <lineage>
        <taxon>Bacteria</taxon>
        <taxon>Pseudomonadati</taxon>
        <taxon>Pseudomonadota</taxon>
        <taxon>Betaproteobacteria</taxon>
        <taxon>Nitrosomonadales</taxon>
        <taxon>Nitrosomonadaceae</taxon>
        <taxon>Nitrosospira</taxon>
    </lineage>
</organism>
<dbReference type="Gene3D" id="3.40.50.2000">
    <property type="entry name" value="Glycogen Phosphorylase B"/>
    <property type="match status" value="2"/>
</dbReference>
<dbReference type="GO" id="GO:0005829">
    <property type="term" value="C:cytosol"/>
    <property type="evidence" value="ECO:0007669"/>
    <property type="project" value="TreeGrafter"/>
</dbReference>
<dbReference type="Pfam" id="PF01075">
    <property type="entry name" value="Glyco_transf_9"/>
    <property type="match status" value="1"/>
</dbReference>
<proteinExistence type="predicted"/>
<dbReference type="EMBL" id="FOCT01000005">
    <property type="protein sequence ID" value="SEN49550.1"/>
    <property type="molecule type" value="Genomic_DNA"/>
</dbReference>
<evidence type="ECO:0000256" key="1">
    <source>
        <dbReference type="ARBA" id="ARBA00022676"/>
    </source>
</evidence>
<dbReference type="AlphaFoldDB" id="A0A1H8H0I8"/>
<reference evidence="3 4" key="1">
    <citation type="submission" date="2016-10" db="EMBL/GenBank/DDBJ databases">
        <authorList>
            <person name="de Groot N.N."/>
        </authorList>
    </citation>
    <scope>NUCLEOTIDE SEQUENCE [LARGE SCALE GENOMIC DNA]</scope>
    <source>
        <strain evidence="3 4">Nl18</strain>
    </source>
</reference>
<dbReference type="GO" id="GO:0009244">
    <property type="term" value="P:lipopolysaccharide core region biosynthetic process"/>
    <property type="evidence" value="ECO:0007669"/>
    <property type="project" value="TreeGrafter"/>
</dbReference>
<dbReference type="InterPro" id="IPR002201">
    <property type="entry name" value="Glyco_trans_9"/>
</dbReference>
<dbReference type="CDD" id="cd03789">
    <property type="entry name" value="GT9_LPS_heptosyltransferase"/>
    <property type="match status" value="1"/>
</dbReference>
<evidence type="ECO:0000256" key="2">
    <source>
        <dbReference type="ARBA" id="ARBA00022679"/>
    </source>
</evidence>